<dbReference type="AlphaFoldDB" id="A0A1M5Z364"/>
<dbReference type="RefSeq" id="WP_073019904.1">
    <property type="nucleotide sequence ID" value="NZ_FQXU01000007.1"/>
</dbReference>
<protein>
    <submittedName>
        <fullName evidence="1">Membrane dipeptidase</fullName>
    </submittedName>
</protein>
<dbReference type="InterPro" id="IPR032466">
    <property type="entry name" value="Metal_Hydrolase"/>
</dbReference>
<dbReference type="PANTHER" id="PTHR10443">
    <property type="entry name" value="MICROSOMAL DIPEPTIDASE"/>
    <property type="match status" value="1"/>
</dbReference>
<name>A0A1M5Z364_9CLOT</name>
<dbReference type="SUPFAM" id="SSF51556">
    <property type="entry name" value="Metallo-dependent hydrolases"/>
    <property type="match status" value="1"/>
</dbReference>
<dbReference type="CDD" id="cd01301">
    <property type="entry name" value="rDP_like"/>
    <property type="match status" value="1"/>
</dbReference>
<proteinExistence type="predicted"/>
<evidence type="ECO:0000313" key="1">
    <source>
        <dbReference type="EMBL" id="SHI18353.1"/>
    </source>
</evidence>
<accession>A0A1M5Z364</accession>
<evidence type="ECO:0000313" key="2">
    <source>
        <dbReference type="Proteomes" id="UP000184241"/>
    </source>
</evidence>
<dbReference type="InterPro" id="IPR008257">
    <property type="entry name" value="Pept_M19"/>
</dbReference>
<dbReference type="GO" id="GO:0006508">
    <property type="term" value="P:proteolysis"/>
    <property type="evidence" value="ECO:0007669"/>
    <property type="project" value="InterPro"/>
</dbReference>
<dbReference type="GO" id="GO:0070573">
    <property type="term" value="F:metallodipeptidase activity"/>
    <property type="evidence" value="ECO:0007669"/>
    <property type="project" value="InterPro"/>
</dbReference>
<organism evidence="1 2">
    <name type="scientific">Clostridium intestinale DSM 6191</name>
    <dbReference type="NCBI Taxonomy" id="1121320"/>
    <lineage>
        <taxon>Bacteria</taxon>
        <taxon>Bacillati</taxon>
        <taxon>Bacillota</taxon>
        <taxon>Clostridia</taxon>
        <taxon>Eubacteriales</taxon>
        <taxon>Clostridiaceae</taxon>
        <taxon>Clostridium</taxon>
    </lineage>
</organism>
<dbReference type="EMBL" id="FQXU01000007">
    <property type="protein sequence ID" value="SHI18353.1"/>
    <property type="molecule type" value="Genomic_DNA"/>
</dbReference>
<sequence length="312" mass="35271">MKFIDMHCDTPSFILDNRENSLKKSNGTVDIEKLKTGNAIIQFFAYFVELNKEIDSFEKFDAMYHNFQNQIKLNEQDIEVIKRFEDIKAIEDKGKIGCLYTIEEGEVLKGDMENLYKVYDKGIRGITLTWNFENSIGYPNCIKECSSKGLKNFGFELIGEMNNLGIIVDVSHLSDGGFYDVSRESIKPFVATHSNARAITNHSRNLTDDMIKILSEKGGVMGLNFCAPFLGGSKISRIQDMILHLKHIKNVGGVDVIALGSDFDGIDNKVEIKNASKMPILAEELLKNGFKEEEIEKIFYKNALRVLKDVLA</sequence>
<gene>
    <name evidence="1" type="ORF">SAMN02745941_02487</name>
</gene>
<dbReference type="Proteomes" id="UP000184241">
    <property type="component" value="Unassembled WGS sequence"/>
</dbReference>
<dbReference type="PANTHER" id="PTHR10443:SF12">
    <property type="entry name" value="DIPEPTIDASE"/>
    <property type="match status" value="1"/>
</dbReference>
<reference evidence="1 2" key="1">
    <citation type="submission" date="2016-11" db="EMBL/GenBank/DDBJ databases">
        <authorList>
            <person name="Jaros S."/>
            <person name="Januszkiewicz K."/>
            <person name="Wedrychowicz H."/>
        </authorList>
    </citation>
    <scope>NUCLEOTIDE SEQUENCE [LARGE SCALE GENOMIC DNA]</scope>
    <source>
        <strain evidence="1 2">DSM 6191</strain>
    </source>
</reference>
<dbReference type="PROSITE" id="PS51365">
    <property type="entry name" value="RENAL_DIPEPTIDASE_2"/>
    <property type="match status" value="1"/>
</dbReference>
<dbReference type="Pfam" id="PF01244">
    <property type="entry name" value="Peptidase_M19"/>
    <property type="match status" value="1"/>
</dbReference>
<dbReference type="Gene3D" id="3.20.20.140">
    <property type="entry name" value="Metal-dependent hydrolases"/>
    <property type="match status" value="1"/>
</dbReference>